<evidence type="ECO:0008006" key="4">
    <source>
        <dbReference type="Google" id="ProtNLM"/>
    </source>
</evidence>
<name>A0ABP4KZ20_9ACTN</name>
<keyword evidence="3" id="KW-1185">Reference proteome</keyword>
<evidence type="ECO:0000313" key="2">
    <source>
        <dbReference type="EMBL" id="GAA1511036.1"/>
    </source>
</evidence>
<evidence type="ECO:0000313" key="3">
    <source>
        <dbReference type="Proteomes" id="UP001500363"/>
    </source>
</evidence>
<reference evidence="3" key="1">
    <citation type="journal article" date="2019" name="Int. J. Syst. Evol. Microbiol.">
        <title>The Global Catalogue of Microorganisms (GCM) 10K type strain sequencing project: providing services to taxonomists for standard genome sequencing and annotation.</title>
        <authorList>
            <consortium name="The Broad Institute Genomics Platform"/>
            <consortium name="The Broad Institute Genome Sequencing Center for Infectious Disease"/>
            <person name="Wu L."/>
            <person name="Ma J."/>
        </authorList>
    </citation>
    <scope>NUCLEOTIDE SEQUENCE [LARGE SCALE GENOMIC DNA]</scope>
    <source>
        <strain evidence="3">JCM 14303</strain>
    </source>
</reference>
<accession>A0ABP4KZ20</accession>
<evidence type="ECO:0000256" key="1">
    <source>
        <dbReference type="SAM" id="SignalP"/>
    </source>
</evidence>
<protein>
    <recommendedName>
        <fullName evidence="4">MspA protein</fullName>
    </recommendedName>
</protein>
<dbReference type="Proteomes" id="UP001500363">
    <property type="component" value="Unassembled WGS sequence"/>
</dbReference>
<dbReference type="EMBL" id="BAAANC010000001">
    <property type="protein sequence ID" value="GAA1511036.1"/>
    <property type="molecule type" value="Genomic_DNA"/>
</dbReference>
<dbReference type="RefSeq" id="WP_344168701.1">
    <property type="nucleotide sequence ID" value="NZ_BAAANC010000001.1"/>
</dbReference>
<keyword evidence="1" id="KW-0732">Signal</keyword>
<sequence length="240" mass="24197">MRITKKAVAGIAALGLAGGGGVLLMSSANAAEPQPTAASRDAGGAIPNTKGAVTNWHLGKGSVYGDNLGPGMVQWFTTVYNGSVHEIGLDANLKNQLGNGKGAGTATFGPKAIEKIGGSFATNKTAVGELKLPGAGTYLVNTQAKFDRKDAGSTGYETPTTETYPSLVVRYDGDKDAGTIMGSPVSKAGFVELTGSSTATVTVTGPVTLNIYGFGYNEDRSAFGAGQISVSGQATAVKIG</sequence>
<gene>
    <name evidence="2" type="ORF">GCM10009741_05310</name>
</gene>
<organism evidence="2 3">
    <name type="scientific">Kribbella lupini</name>
    <dbReference type="NCBI Taxonomy" id="291602"/>
    <lineage>
        <taxon>Bacteria</taxon>
        <taxon>Bacillati</taxon>
        <taxon>Actinomycetota</taxon>
        <taxon>Actinomycetes</taxon>
        <taxon>Propionibacteriales</taxon>
        <taxon>Kribbellaceae</taxon>
        <taxon>Kribbella</taxon>
    </lineage>
</organism>
<feature type="signal peptide" evidence="1">
    <location>
        <begin position="1"/>
        <end position="30"/>
    </location>
</feature>
<proteinExistence type="predicted"/>
<feature type="chain" id="PRO_5045706647" description="MspA protein" evidence="1">
    <location>
        <begin position="31"/>
        <end position="240"/>
    </location>
</feature>
<comment type="caution">
    <text evidence="2">The sequence shown here is derived from an EMBL/GenBank/DDBJ whole genome shotgun (WGS) entry which is preliminary data.</text>
</comment>